<dbReference type="PRINTS" id="PR00105">
    <property type="entry name" value="C5METTRFRASE"/>
</dbReference>
<dbReference type="InterPro" id="IPR029063">
    <property type="entry name" value="SAM-dependent_MTases_sf"/>
</dbReference>
<keyword evidence="5" id="KW-0680">Restriction system</keyword>
<evidence type="ECO:0000256" key="7">
    <source>
        <dbReference type="SAM" id="MobiDB-lite"/>
    </source>
</evidence>
<evidence type="ECO:0000256" key="1">
    <source>
        <dbReference type="ARBA" id="ARBA00011975"/>
    </source>
</evidence>
<dbReference type="InterPro" id="IPR001525">
    <property type="entry name" value="C5_MeTfrase"/>
</dbReference>
<proteinExistence type="inferred from homology"/>
<evidence type="ECO:0000256" key="4">
    <source>
        <dbReference type="ARBA" id="ARBA00022691"/>
    </source>
</evidence>
<evidence type="ECO:0000256" key="2">
    <source>
        <dbReference type="ARBA" id="ARBA00022603"/>
    </source>
</evidence>
<dbReference type="Proteomes" id="UP001519290">
    <property type="component" value="Unassembled WGS sequence"/>
</dbReference>
<evidence type="ECO:0000313" key="8">
    <source>
        <dbReference type="EMBL" id="MBP2383674.1"/>
    </source>
</evidence>
<dbReference type="Gene3D" id="3.40.50.150">
    <property type="entry name" value="Vaccinia Virus protein VP39"/>
    <property type="match status" value="1"/>
</dbReference>
<dbReference type="Pfam" id="PF00145">
    <property type="entry name" value="DNA_methylase"/>
    <property type="match status" value="1"/>
</dbReference>
<dbReference type="GO" id="GO:0032259">
    <property type="term" value="P:methylation"/>
    <property type="evidence" value="ECO:0007669"/>
    <property type="project" value="UniProtKB-KW"/>
</dbReference>
<sequence length="193" mass="20808">MRDNTSSAGDRPLQIGSLFSGYGGLDLTVEHVFNAETIWFSEINEPVARVFSHHRPHATNLGDIATVDWSHVPPVDILCASFPCQDVSTVGKQAGLAPGALSGLWLHMANAIDALQPELVVIENVRGVLSDPAVRYQTQGEHDAQRNPDTATSDGDATATLRDVEPDSWHLGDQSARPRRALRAVAGNLADLR</sequence>
<dbReference type="PANTHER" id="PTHR10629">
    <property type="entry name" value="CYTOSINE-SPECIFIC METHYLTRANSFERASE"/>
    <property type="match status" value="1"/>
</dbReference>
<dbReference type="EMBL" id="JAGIOD010000002">
    <property type="protein sequence ID" value="MBP2383674.1"/>
    <property type="molecule type" value="Genomic_DNA"/>
</dbReference>
<organism evidence="8 9">
    <name type="scientific">Brachybacterium sacelli</name>
    <dbReference type="NCBI Taxonomy" id="173364"/>
    <lineage>
        <taxon>Bacteria</taxon>
        <taxon>Bacillati</taxon>
        <taxon>Actinomycetota</taxon>
        <taxon>Actinomycetes</taxon>
        <taxon>Micrococcales</taxon>
        <taxon>Dermabacteraceae</taxon>
        <taxon>Brachybacterium</taxon>
    </lineage>
</organism>
<evidence type="ECO:0000256" key="6">
    <source>
        <dbReference type="PROSITE-ProRule" id="PRU01016"/>
    </source>
</evidence>
<keyword evidence="9" id="KW-1185">Reference proteome</keyword>
<evidence type="ECO:0000256" key="3">
    <source>
        <dbReference type="ARBA" id="ARBA00022679"/>
    </source>
</evidence>
<dbReference type="EC" id="2.1.1.37" evidence="1"/>
<feature type="active site" evidence="6">
    <location>
        <position position="84"/>
    </location>
</feature>
<feature type="compositionally biased region" description="Low complexity" evidence="7">
    <location>
        <begin position="149"/>
        <end position="160"/>
    </location>
</feature>
<accession>A0ABS4X5D3</accession>
<name>A0ABS4X5D3_9MICO</name>
<evidence type="ECO:0000256" key="5">
    <source>
        <dbReference type="ARBA" id="ARBA00022747"/>
    </source>
</evidence>
<keyword evidence="2 6" id="KW-0489">Methyltransferase</keyword>
<reference evidence="8 9" key="1">
    <citation type="submission" date="2021-03" db="EMBL/GenBank/DDBJ databases">
        <title>Sequencing the genomes of 1000 actinobacteria strains.</title>
        <authorList>
            <person name="Klenk H.-P."/>
        </authorList>
    </citation>
    <scope>NUCLEOTIDE SEQUENCE [LARGE SCALE GENOMIC DNA]</scope>
    <source>
        <strain evidence="8 9">DSM 14566</strain>
    </source>
</reference>
<evidence type="ECO:0000313" key="9">
    <source>
        <dbReference type="Proteomes" id="UP001519290"/>
    </source>
</evidence>
<protein>
    <recommendedName>
        <fullName evidence="1">DNA (cytosine-5-)-methyltransferase</fullName>
        <ecNumber evidence="1">2.1.1.37</ecNumber>
    </recommendedName>
</protein>
<comment type="caution">
    <text evidence="8">The sequence shown here is derived from an EMBL/GenBank/DDBJ whole genome shotgun (WGS) entry which is preliminary data.</text>
</comment>
<gene>
    <name evidence="8" type="ORF">JOF43_003663</name>
</gene>
<feature type="region of interest" description="Disordered" evidence="7">
    <location>
        <begin position="137"/>
        <end position="175"/>
    </location>
</feature>
<dbReference type="GO" id="GO:0008168">
    <property type="term" value="F:methyltransferase activity"/>
    <property type="evidence" value="ECO:0007669"/>
    <property type="project" value="UniProtKB-KW"/>
</dbReference>
<comment type="similarity">
    <text evidence="6">Belongs to the class I-like SAM-binding methyltransferase superfamily. C5-methyltransferase family.</text>
</comment>
<dbReference type="RefSeq" id="WP_209904455.1">
    <property type="nucleotide sequence ID" value="NZ_BAAAJW010000022.1"/>
</dbReference>
<dbReference type="SUPFAM" id="SSF53335">
    <property type="entry name" value="S-adenosyl-L-methionine-dependent methyltransferases"/>
    <property type="match status" value="1"/>
</dbReference>
<dbReference type="PROSITE" id="PS51679">
    <property type="entry name" value="SAM_MT_C5"/>
    <property type="match status" value="1"/>
</dbReference>
<dbReference type="InterPro" id="IPR050390">
    <property type="entry name" value="C5-Methyltransferase"/>
</dbReference>
<dbReference type="PANTHER" id="PTHR10629:SF52">
    <property type="entry name" value="DNA (CYTOSINE-5)-METHYLTRANSFERASE 1"/>
    <property type="match status" value="1"/>
</dbReference>
<keyword evidence="4 6" id="KW-0949">S-adenosyl-L-methionine</keyword>
<keyword evidence="3 6" id="KW-0808">Transferase</keyword>